<keyword evidence="3" id="KW-1185">Reference proteome</keyword>
<dbReference type="Proteomes" id="UP000001024">
    <property type="component" value="Chromosome"/>
</dbReference>
<feature type="transmembrane region" description="Helical" evidence="1">
    <location>
        <begin position="70"/>
        <end position="90"/>
    </location>
</feature>
<dbReference type="HOGENOM" id="CLU_1976644_0_0_2"/>
<name>Q9HIE0_THEAC</name>
<feature type="transmembrane region" description="Helical" evidence="1">
    <location>
        <begin position="20"/>
        <end position="39"/>
    </location>
</feature>
<keyword evidence="1" id="KW-0812">Transmembrane</keyword>
<dbReference type="DNASU" id="1456864"/>
<organism evidence="2 3">
    <name type="scientific">Thermoplasma acidophilum (strain ATCC 25905 / DSM 1728 / JCM 9062 / NBRC 15155 / AMRC-C165)</name>
    <dbReference type="NCBI Taxonomy" id="273075"/>
    <lineage>
        <taxon>Archaea</taxon>
        <taxon>Methanobacteriati</taxon>
        <taxon>Thermoplasmatota</taxon>
        <taxon>Thermoplasmata</taxon>
        <taxon>Thermoplasmatales</taxon>
        <taxon>Thermoplasmataceae</taxon>
        <taxon>Thermoplasma</taxon>
    </lineage>
</organism>
<dbReference type="PaxDb" id="273075-Ta1400"/>
<feature type="transmembrane region" description="Helical" evidence="1">
    <location>
        <begin position="45"/>
        <end position="63"/>
    </location>
</feature>
<evidence type="ECO:0000256" key="1">
    <source>
        <dbReference type="SAM" id="Phobius"/>
    </source>
</evidence>
<evidence type="ECO:0000313" key="2">
    <source>
        <dbReference type="EMBL" id="CAC12520.1"/>
    </source>
</evidence>
<proteinExistence type="predicted"/>
<evidence type="ECO:0000313" key="3">
    <source>
        <dbReference type="Proteomes" id="UP000001024"/>
    </source>
</evidence>
<protein>
    <submittedName>
        <fullName evidence="2">Uncharacterized protein</fullName>
    </submittedName>
</protein>
<feature type="transmembrane region" description="Helical" evidence="1">
    <location>
        <begin position="96"/>
        <end position="117"/>
    </location>
</feature>
<keyword evidence="1" id="KW-0472">Membrane</keyword>
<accession>Q9HIE0</accession>
<gene>
    <name evidence="2" type="ordered locus">Ta1400</name>
</gene>
<dbReference type="AlphaFoldDB" id="Q9HIE0"/>
<dbReference type="EMBL" id="AL445067">
    <property type="protein sequence ID" value="CAC12520.1"/>
    <property type="molecule type" value="Genomic_DNA"/>
</dbReference>
<dbReference type="InParanoid" id="Q9HIE0"/>
<sequence length="126" mass="14077">MKANAIASDIKISKRDLEVAALAVIGTVAYIHYLWSFVLKITSPILIARGIFETTYSVLSIGLAKYVRIYYPLGIASSFTGAALTVIKLHLYESEIFSIINIVFDIFSVPVCAFLFIKNMEVINWH</sequence>
<dbReference type="RefSeq" id="WP_010901805.1">
    <property type="nucleotide sequence ID" value="NC_002578.1"/>
</dbReference>
<dbReference type="KEGG" id="tac:Ta1400"/>
<dbReference type="EnsemblBacteria" id="CAC12520">
    <property type="protein sequence ID" value="CAC12520"/>
    <property type="gene ID" value="CAC12520"/>
</dbReference>
<reference evidence="2 3" key="1">
    <citation type="journal article" date="2000" name="Nature">
        <title>The genome sequence of the thermoacidophilic scavenger Thermoplasma acidophilum.</title>
        <authorList>
            <person name="Ruepp A."/>
            <person name="Graml W."/>
            <person name="Santos-Martinez M.L."/>
            <person name="Koretke K.K."/>
            <person name="Volker C."/>
            <person name="Mewes H.W."/>
            <person name="Frishman D."/>
            <person name="Stocker S."/>
            <person name="Lupas A.N."/>
            <person name="Baumeister W."/>
        </authorList>
    </citation>
    <scope>NUCLEOTIDE SEQUENCE [LARGE SCALE GENOMIC DNA]</scope>
    <source>
        <strain evidence="3">ATCC 25905 / DSM 1728 / JCM 9062 / NBRC 15155 / AMRC-C165</strain>
    </source>
</reference>
<keyword evidence="1" id="KW-1133">Transmembrane helix</keyword>